<keyword evidence="1" id="KW-1133">Transmembrane helix</keyword>
<sequence>MILIATKRLVMQLSVVIILLYNFTLYSQQLHISSLNKEQLNSIIDSTGFRGKSSTLLLQLFNRSKTLKSFSAQYDISYKLGLYYFIKAKKDSSLYYFNTAEYIYKTNRHRLEYKIIEDVYRDKAILLMDLGLINMGIKYFNKAYELFLTSGNYKKAISCKMNLAACYMELKDFDKSIVLMKEVLVDSFTKDPMIKIGSYNALSLSYNARKNHDEAIRWANKGIAIGKELDNPAVLSTLYSNLGLYYSGRKEYKKALKYGFKGKKLSDSMGNYRRTNLRYGNIGSYYLGLKNYEKAEEYLTKGINGNSNFESLKEIYTNFIALYHQQNKIKKEVNSYKAYVSLLDSVVLEKDKYYIQTVDKQRELIEQEYKNKELVAENKWIVEKNAKQKIVIIGLFIILIISLLCIYLLYKHKKNKQTISELKSSEKKLLEEQIRLRDNELDASAMAISQKIELLNTIKTTLEAVKDNNPELTRVNKTVKNLIASSSDISVVTDRIESQYPTLTIELKIKHPELSDTEIKYCLLTKLNLSLKETASMLNVTPNTVKVTRSRLKKKMNIPTNLSFKSYLDQIYNLPLDVTHSESVK</sequence>
<name>A0ABT8WUY1_9FLAO</name>
<dbReference type="SMART" id="SM00421">
    <property type="entry name" value="HTH_LUXR"/>
    <property type="match status" value="1"/>
</dbReference>
<keyword evidence="1" id="KW-0472">Membrane</keyword>
<gene>
    <name evidence="3" type="ORF">Q4Q40_22580</name>
</gene>
<reference evidence="3" key="1">
    <citation type="submission" date="2023-07" db="EMBL/GenBank/DDBJ databases">
        <title>Two novel species in the genus Flavivirga.</title>
        <authorList>
            <person name="Kwon K."/>
        </authorList>
    </citation>
    <scope>NUCLEOTIDE SEQUENCE</scope>
    <source>
        <strain evidence="3">KACC 14158</strain>
    </source>
</reference>
<feature type="transmembrane region" description="Helical" evidence="1">
    <location>
        <begin position="390"/>
        <end position="410"/>
    </location>
</feature>
<dbReference type="InterPro" id="IPR011990">
    <property type="entry name" value="TPR-like_helical_dom_sf"/>
</dbReference>
<keyword evidence="4" id="KW-1185">Reference proteome</keyword>
<dbReference type="Gene3D" id="1.25.40.10">
    <property type="entry name" value="Tetratricopeptide repeat domain"/>
    <property type="match status" value="1"/>
</dbReference>
<dbReference type="SUPFAM" id="SSF48452">
    <property type="entry name" value="TPR-like"/>
    <property type="match status" value="2"/>
</dbReference>
<dbReference type="InterPro" id="IPR000792">
    <property type="entry name" value="Tscrpt_reg_LuxR_C"/>
</dbReference>
<proteinExistence type="predicted"/>
<keyword evidence="1" id="KW-0812">Transmembrane</keyword>
<comment type="caution">
    <text evidence="3">The sequence shown here is derived from an EMBL/GenBank/DDBJ whole genome shotgun (WGS) entry which is preliminary data.</text>
</comment>
<evidence type="ECO:0000256" key="1">
    <source>
        <dbReference type="SAM" id="Phobius"/>
    </source>
</evidence>
<evidence type="ECO:0000313" key="4">
    <source>
        <dbReference type="Proteomes" id="UP001176806"/>
    </source>
</evidence>
<dbReference type="InterPro" id="IPR019734">
    <property type="entry name" value="TPR_rpt"/>
</dbReference>
<organism evidence="3 4">
    <name type="scientific">Flavivirga jejuensis</name>
    <dbReference type="NCBI Taxonomy" id="870487"/>
    <lineage>
        <taxon>Bacteria</taxon>
        <taxon>Pseudomonadati</taxon>
        <taxon>Bacteroidota</taxon>
        <taxon>Flavobacteriia</taxon>
        <taxon>Flavobacteriales</taxon>
        <taxon>Flavobacteriaceae</taxon>
        <taxon>Flavivirga</taxon>
    </lineage>
</organism>
<dbReference type="EMBL" id="JAUOEL010000010">
    <property type="protein sequence ID" value="MDO5976996.1"/>
    <property type="molecule type" value="Genomic_DNA"/>
</dbReference>
<protein>
    <recommendedName>
        <fullName evidence="2">HTH luxR-type domain-containing protein</fullName>
    </recommendedName>
</protein>
<dbReference type="Gene3D" id="1.10.10.10">
    <property type="entry name" value="Winged helix-like DNA-binding domain superfamily/Winged helix DNA-binding domain"/>
    <property type="match status" value="1"/>
</dbReference>
<dbReference type="Pfam" id="PF13181">
    <property type="entry name" value="TPR_8"/>
    <property type="match status" value="1"/>
</dbReference>
<dbReference type="InterPro" id="IPR016032">
    <property type="entry name" value="Sig_transdc_resp-reg_C-effctor"/>
</dbReference>
<evidence type="ECO:0000259" key="2">
    <source>
        <dbReference type="SMART" id="SM00421"/>
    </source>
</evidence>
<dbReference type="Proteomes" id="UP001176806">
    <property type="component" value="Unassembled WGS sequence"/>
</dbReference>
<evidence type="ECO:0000313" key="3">
    <source>
        <dbReference type="EMBL" id="MDO5976996.1"/>
    </source>
</evidence>
<feature type="domain" description="HTH luxR-type" evidence="2">
    <location>
        <begin position="511"/>
        <end position="568"/>
    </location>
</feature>
<dbReference type="RefSeq" id="WP_303304330.1">
    <property type="nucleotide sequence ID" value="NZ_BAABDA010000064.1"/>
</dbReference>
<accession>A0ABT8WUY1</accession>
<dbReference type="InterPro" id="IPR036388">
    <property type="entry name" value="WH-like_DNA-bd_sf"/>
</dbReference>
<dbReference type="SUPFAM" id="SSF46894">
    <property type="entry name" value="C-terminal effector domain of the bipartite response regulators"/>
    <property type="match status" value="1"/>
</dbReference>
<dbReference type="SMART" id="SM00028">
    <property type="entry name" value="TPR"/>
    <property type="match status" value="5"/>
</dbReference>